<keyword evidence="1" id="KW-1133">Transmembrane helix</keyword>
<protein>
    <submittedName>
        <fullName evidence="3">Sulfite exporter TauE/SafE family protein</fullName>
    </submittedName>
</protein>
<evidence type="ECO:0000259" key="2">
    <source>
        <dbReference type="Pfam" id="PF13386"/>
    </source>
</evidence>
<dbReference type="EMBL" id="DRLF01000463">
    <property type="protein sequence ID" value="HEC07848.1"/>
    <property type="molecule type" value="Genomic_DNA"/>
</dbReference>
<feature type="transmembrane region" description="Helical" evidence="1">
    <location>
        <begin position="6"/>
        <end position="36"/>
    </location>
</feature>
<feature type="transmembrane region" description="Helical" evidence="1">
    <location>
        <begin position="167"/>
        <end position="192"/>
    </location>
</feature>
<evidence type="ECO:0000313" key="3">
    <source>
        <dbReference type="EMBL" id="HEC07848.1"/>
    </source>
</evidence>
<dbReference type="Pfam" id="PF13386">
    <property type="entry name" value="DsbD_2"/>
    <property type="match status" value="1"/>
</dbReference>
<evidence type="ECO:0000256" key="1">
    <source>
        <dbReference type="SAM" id="Phobius"/>
    </source>
</evidence>
<dbReference type="PANTHER" id="PTHR42208">
    <property type="entry name" value="HEAVY METAL TRANSPORTER-RELATED"/>
    <property type="match status" value="1"/>
</dbReference>
<name>A0A831W9D8_9GAMM</name>
<feature type="transmembrane region" description="Helical" evidence="1">
    <location>
        <begin position="139"/>
        <end position="161"/>
    </location>
</feature>
<feature type="transmembrane region" description="Helical" evidence="1">
    <location>
        <begin position="204"/>
        <end position="222"/>
    </location>
</feature>
<proteinExistence type="predicted"/>
<accession>A0A831W9D8</accession>
<reference evidence="3" key="1">
    <citation type="journal article" date="2020" name="mSystems">
        <title>Genome- and Community-Level Interaction Insights into Carbon Utilization and Element Cycling Functions of Hydrothermarchaeota in Hydrothermal Sediment.</title>
        <authorList>
            <person name="Zhou Z."/>
            <person name="Liu Y."/>
            <person name="Xu W."/>
            <person name="Pan J."/>
            <person name="Luo Z.H."/>
            <person name="Li M."/>
        </authorList>
    </citation>
    <scope>NUCLEOTIDE SEQUENCE [LARGE SCALE GENOMIC DNA]</scope>
    <source>
        <strain evidence="3">HyVt-458</strain>
    </source>
</reference>
<feature type="domain" description="Urease accessory protein UreH-like transmembrane" evidence="2">
    <location>
        <begin position="8"/>
        <end position="216"/>
    </location>
</feature>
<gene>
    <name evidence="3" type="ORF">ENJ12_13410</name>
</gene>
<feature type="transmembrane region" description="Helical" evidence="1">
    <location>
        <begin position="82"/>
        <end position="104"/>
    </location>
</feature>
<dbReference type="Proteomes" id="UP000886339">
    <property type="component" value="Unassembled WGS sequence"/>
</dbReference>
<feature type="transmembrane region" description="Helical" evidence="1">
    <location>
        <begin position="57"/>
        <end position="76"/>
    </location>
</feature>
<sequence length="224" mass="24152">MEIGYLGAFLMGLFGALHCVGMCGSIMGVLTFSLPVDIRSRPAQLAGFLSYYSLGRIFSYTLAGALAGAFGAGLLFRISPQYGHSILLLTATILMVAVGLYLAGWFPAFARIEKAGSPIWKKLEPLGRKLLPVTSPWQALLYGLIWGWLPCGLVYSALFIALGQGGWLQGGLFMLLFGIGTLPAVMATGIFAEQILRFARNPRMRMIAGLLLIAFALTGLIINW</sequence>
<keyword evidence="1" id="KW-0472">Membrane</keyword>
<organism evidence="3">
    <name type="scientific">Thiolapillus brandeum</name>
    <dbReference type="NCBI Taxonomy" id="1076588"/>
    <lineage>
        <taxon>Bacteria</taxon>
        <taxon>Pseudomonadati</taxon>
        <taxon>Pseudomonadota</taxon>
        <taxon>Gammaproteobacteria</taxon>
        <taxon>Chromatiales</taxon>
        <taxon>Sedimenticolaceae</taxon>
        <taxon>Thiolapillus</taxon>
    </lineage>
</organism>
<dbReference type="PANTHER" id="PTHR42208:SF1">
    <property type="entry name" value="HEAVY METAL TRANSPORTER"/>
    <property type="match status" value="1"/>
</dbReference>
<comment type="caution">
    <text evidence="3">The sequence shown here is derived from an EMBL/GenBank/DDBJ whole genome shotgun (WGS) entry which is preliminary data.</text>
</comment>
<dbReference type="AlphaFoldDB" id="A0A831W9D8"/>
<dbReference type="InterPro" id="IPR039447">
    <property type="entry name" value="UreH-like_TM_dom"/>
</dbReference>
<keyword evidence="1" id="KW-0812">Transmembrane</keyword>